<feature type="region of interest" description="Disordered" evidence="1">
    <location>
        <begin position="350"/>
        <end position="384"/>
    </location>
</feature>
<dbReference type="InterPro" id="IPR029063">
    <property type="entry name" value="SAM-dependent_MTases_sf"/>
</dbReference>
<dbReference type="Pfam" id="PF10294">
    <property type="entry name" value="Methyltransf_16"/>
    <property type="match status" value="1"/>
</dbReference>
<dbReference type="GO" id="GO:0005829">
    <property type="term" value="C:cytosol"/>
    <property type="evidence" value="ECO:0007669"/>
    <property type="project" value="TreeGrafter"/>
</dbReference>
<accession>M3AVP4</accession>
<reference evidence="2 3" key="1">
    <citation type="journal article" date="2012" name="PLoS Pathog.">
        <title>Diverse lifestyles and strategies of plant pathogenesis encoded in the genomes of eighteen Dothideomycetes fungi.</title>
        <authorList>
            <person name="Ohm R.A."/>
            <person name="Feau N."/>
            <person name="Henrissat B."/>
            <person name="Schoch C.L."/>
            <person name="Horwitz B.A."/>
            <person name="Barry K.W."/>
            <person name="Condon B.J."/>
            <person name="Copeland A.C."/>
            <person name="Dhillon B."/>
            <person name="Glaser F."/>
            <person name="Hesse C.N."/>
            <person name="Kosti I."/>
            <person name="LaButti K."/>
            <person name="Lindquist E.A."/>
            <person name="Lucas S."/>
            <person name="Salamov A.A."/>
            <person name="Bradshaw R.E."/>
            <person name="Ciuffetti L."/>
            <person name="Hamelin R.C."/>
            <person name="Kema G.H.J."/>
            <person name="Lawrence C."/>
            <person name="Scott J.A."/>
            <person name="Spatafora J.W."/>
            <person name="Turgeon B.G."/>
            <person name="de Wit P.J.G.M."/>
            <person name="Zhong S."/>
            <person name="Goodwin S.B."/>
            <person name="Grigoriev I.V."/>
        </authorList>
    </citation>
    <scope>NUCLEOTIDE SEQUENCE [LARGE SCALE GENOMIC DNA]</scope>
    <source>
        <strain evidence="2 3">SO2202</strain>
    </source>
</reference>
<evidence type="ECO:0000313" key="2">
    <source>
        <dbReference type="EMBL" id="EMF10141.1"/>
    </source>
</evidence>
<dbReference type="EMBL" id="KB456268">
    <property type="protein sequence ID" value="EMF10141.1"/>
    <property type="molecule type" value="Genomic_DNA"/>
</dbReference>
<evidence type="ECO:0000256" key="1">
    <source>
        <dbReference type="SAM" id="MobiDB-lite"/>
    </source>
</evidence>
<dbReference type="GO" id="GO:0008757">
    <property type="term" value="F:S-adenosylmethionine-dependent methyltransferase activity"/>
    <property type="evidence" value="ECO:0007669"/>
    <property type="project" value="UniProtKB-ARBA"/>
</dbReference>
<dbReference type="SUPFAM" id="SSF53335">
    <property type="entry name" value="S-adenosyl-L-methionine-dependent methyltransferases"/>
    <property type="match status" value="1"/>
</dbReference>
<dbReference type="GeneID" id="27907071"/>
<sequence length="384" mass="42850">MHYIRFLKTPQIYVDRATVLLKAVVTITTDLGETFYPHDLDLVVSLRGQEDDGDIYLRKKVPWPAGARSLNISLDLSRQDVEWPACVRVAVRKTKVTDFMPPFVEVWSGALNPTKGQFDSGRRVERRFKSNTGRVLSLLEDAGDSIARHLWDGSQALAQHVDNIISLDNPTTLPLLEYVLISATYRRTHIIELGCGCGTVGISIAQSITDCDVLLTDLDEAKDLVEANLERMNPAISSTARFQSLDWLEPLPSDIENRKNDLIIVSECTYNTDTLEPLVGMLVTLVTRSPKAVIAVCTKTRHDSEAVFFDLMRNVGLIEEGQMRLRLSGEPGQGYSDSAEDVGLHIFRGKDHRLSLSPRNASEEKVPTTRTGSRGSRNDRSKSR</sequence>
<protein>
    <recommendedName>
        <fullName evidence="4">S-adenosyl-L-methionine-dependent methyltransferase</fullName>
    </recommendedName>
</protein>
<dbReference type="Proteomes" id="UP000016931">
    <property type="component" value="Unassembled WGS sequence"/>
</dbReference>
<gene>
    <name evidence="2" type="ORF">SEPMUDRAFT_71273</name>
</gene>
<organism evidence="2 3">
    <name type="scientific">Sphaerulina musiva (strain SO2202)</name>
    <name type="common">Poplar stem canker fungus</name>
    <name type="synonym">Septoria musiva</name>
    <dbReference type="NCBI Taxonomy" id="692275"/>
    <lineage>
        <taxon>Eukaryota</taxon>
        <taxon>Fungi</taxon>
        <taxon>Dikarya</taxon>
        <taxon>Ascomycota</taxon>
        <taxon>Pezizomycotina</taxon>
        <taxon>Dothideomycetes</taxon>
        <taxon>Dothideomycetidae</taxon>
        <taxon>Mycosphaerellales</taxon>
        <taxon>Mycosphaerellaceae</taxon>
        <taxon>Sphaerulina</taxon>
    </lineage>
</organism>
<dbReference type="eggNOG" id="KOG2793">
    <property type="taxonomic scope" value="Eukaryota"/>
</dbReference>
<proteinExistence type="predicted"/>
<keyword evidence="3" id="KW-1185">Reference proteome</keyword>
<dbReference type="Gene3D" id="3.40.50.150">
    <property type="entry name" value="Vaccinia Virus protein VP39"/>
    <property type="match status" value="1"/>
</dbReference>
<evidence type="ECO:0000313" key="3">
    <source>
        <dbReference type="Proteomes" id="UP000016931"/>
    </source>
</evidence>
<dbReference type="OMA" id="LYENLDW"/>
<name>M3AVP4_SPHMS</name>
<dbReference type="PANTHER" id="PTHR14614">
    <property type="entry name" value="HEPATOCELLULAR CARCINOMA-ASSOCIATED ANTIGEN"/>
    <property type="match status" value="1"/>
</dbReference>
<dbReference type="AlphaFoldDB" id="M3AVP4"/>
<dbReference type="PANTHER" id="PTHR14614:SF132">
    <property type="entry name" value="PROTEIN-LYSINE METHYLTRANSFERASE C42C1.13"/>
    <property type="match status" value="1"/>
</dbReference>
<dbReference type="CDD" id="cd02440">
    <property type="entry name" value="AdoMet_MTases"/>
    <property type="match status" value="1"/>
</dbReference>
<dbReference type="RefSeq" id="XP_016758262.1">
    <property type="nucleotide sequence ID" value="XM_016909934.1"/>
</dbReference>
<dbReference type="InterPro" id="IPR019410">
    <property type="entry name" value="Methyltransf_16"/>
</dbReference>
<evidence type="ECO:0008006" key="4">
    <source>
        <dbReference type="Google" id="ProtNLM"/>
    </source>
</evidence>
<dbReference type="STRING" id="692275.M3AVP4"/>
<dbReference type="HOGENOM" id="CLU_036731_1_0_1"/>
<dbReference type="OrthoDB" id="413520at2759"/>